<evidence type="ECO:0000313" key="8">
    <source>
        <dbReference type="Proteomes" id="UP000317557"/>
    </source>
</evidence>
<evidence type="ECO:0000256" key="2">
    <source>
        <dbReference type="ARBA" id="ARBA00023136"/>
    </source>
</evidence>
<evidence type="ECO:0000256" key="4">
    <source>
        <dbReference type="PROSITE-ProRule" id="PRU00473"/>
    </source>
</evidence>
<organism evidence="7 8">
    <name type="scientific">Gracilimonas mengyeensis</name>
    <dbReference type="NCBI Taxonomy" id="1302730"/>
    <lineage>
        <taxon>Bacteria</taxon>
        <taxon>Pseudomonadati</taxon>
        <taxon>Balneolota</taxon>
        <taxon>Balneolia</taxon>
        <taxon>Balneolales</taxon>
        <taxon>Balneolaceae</taxon>
        <taxon>Gracilimonas</taxon>
    </lineage>
</organism>
<dbReference type="InterPro" id="IPR025665">
    <property type="entry name" value="Beta-barrel_OMP_2"/>
</dbReference>
<evidence type="ECO:0000256" key="5">
    <source>
        <dbReference type="SAM" id="SignalP"/>
    </source>
</evidence>
<dbReference type="AlphaFoldDB" id="A0A521DHK7"/>
<evidence type="ECO:0000256" key="3">
    <source>
        <dbReference type="ARBA" id="ARBA00023237"/>
    </source>
</evidence>
<feature type="chain" id="PRO_5022148852" evidence="5">
    <location>
        <begin position="30"/>
        <end position="664"/>
    </location>
</feature>
<dbReference type="Pfam" id="PF00691">
    <property type="entry name" value="OmpA"/>
    <property type="match status" value="1"/>
</dbReference>
<dbReference type="PRINTS" id="PR01021">
    <property type="entry name" value="OMPADOMAIN"/>
</dbReference>
<dbReference type="CDD" id="cd07185">
    <property type="entry name" value="OmpA_C-like"/>
    <property type="match status" value="1"/>
</dbReference>
<sequence length="664" mass="74472">MWSINNLIRYTVMGSVLLLCAGLFSPALAQQGEAQIEQETEYTMPAWRFGVSGGANFNFYRGTTQNLYDDYMTHAPFGHGQGVGLFAAPVIEYHPDGSLFGFNFKAGYDSRQGEFDDQMSPCGCPLDLSTDLSYITVEPSLRIAPFRSNFFLFTGPRLAFLYDESFEYNKDVNPDFPNATQAENVEGDFDEMESTQFSFQVGAGWDIPLNDNTNKTRFILSPFVSFQPYFGQEPRSIETWNITTLRTGLSFKVGSGKKIPGSTPPPPAPAPVVPNVDFMVDSPKNTEVQRVYLETFPLHTLVFFNDGSTSIPERYISLSAEEAETFDQEKIGPFDSVAPYSRSTRQMQVYYNILNILGDRMRNNPSTTINLIGSSMESQDDAVQMAESVKGYLVDTFGIDASRISTEGNLNTEMPKAETDLDLRREEMRHVTLQSSSPKLLREYMTKPKNFSEITDQEAPDDSFITLTLDGETEDVESWTVEATNDETGETQTFGPYTSNEVRIPGEDLLGDSPEGNFSMVMIGEAENGTTVRRRTTTNVVLWTPTLVEVASRYSVLFGFDSSELRPEYKDYLDEVVIPYIESGATVEIFGHTDIIGQTEYNQELSERRAAVVRDYIDQNVDASNVQIDVVAYGEETTEASFENTHPEQRYYNRTAIIDIVISN</sequence>
<accession>A0A521DHK7</accession>
<dbReference type="RefSeq" id="WP_185957266.1">
    <property type="nucleotide sequence ID" value="NZ_FXTP01000008.1"/>
</dbReference>
<feature type="domain" description="OmpA-like" evidence="6">
    <location>
        <begin position="545"/>
        <end position="664"/>
    </location>
</feature>
<keyword evidence="5" id="KW-0732">Signal</keyword>
<gene>
    <name evidence="7" type="ORF">SAMN06265219_108184</name>
</gene>
<evidence type="ECO:0000313" key="7">
    <source>
        <dbReference type="EMBL" id="SMO71254.1"/>
    </source>
</evidence>
<dbReference type="PROSITE" id="PS51123">
    <property type="entry name" value="OMPA_2"/>
    <property type="match status" value="1"/>
</dbReference>
<dbReference type="Proteomes" id="UP000317557">
    <property type="component" value="Unassembled WGS sequence"/>
</dbReference>
<dbReference type="InterPro" id="IPR006664">
    <property type="entry name" value="OMP_bac"/>
</dbReference>
<dbReference type="PANTHER" id="PTHR30329">
    <property type="entry name" value="STATOR ELEMENT OF FLAGELLAR MOTOR COMPLEX"/>
    <property type="match status" value="1"/>
</dbReference>
<reference evidence="7 8" key="1">
    <citation type="submission" date="2017-05" db="EMBL/GenBank/DDBJ databases">
        <authorList>
            <person name="Varghese N."/>
            <person name="Submissions S."/>
        </authorList>
    </citation>
    <scope>NUCLEOTIDE SEQUENCE [LARGE SCALE GENOMIC DNA]</scope>
    <source>
        <strain evidence="7 8">DSM 21985</strain>
    </source>
</reference>
<dbReference type="SUPFAM" id="SSF103088">
    <property type="entry name" value="OmpA-like"/>
    <property type="match status" value="1"/>
</dbReference>
<dbReference type="InterPro" id="IPR050330">
    <property type="entry name" value="Bact_OuterMem_StrucFunc"/>
</dbReference>
<dbReference type="InterPro" id="IPR006665">
    <property type="entry name" value="OmpA-like"/>
</dbReference>
<feature type="signal peptide" evidence="5">
    <location>
        <begin position="1"/>
        <end position="29"/>
    </location>
</feature>
<evidence type="ECO:0000256" key="1">
    <source>
        <dbReference type="ARBA" id="ARBA00004442"/>
    </source>
</evidence>
<keyword evidence="2 4" id="KW-0472">Membrane</keyword>
<dbReference type="PANTHER" id="PTHR30329:SF21">
    <property type="entry name" value="LIPOPROTEIN YIAD-RELATED"/>
    <property type="match status" value="1"/>
</dbReference>
<dbReference type="Gene3D" id="3.30.1330.60">
    <property type="entry name" value="OmpA-like domain"/>
    <property type="match status" value="1"/>
</dbReference>
<keyword evidence="3" id="KW-0998">Cell outer membrane</keyword>
<dbReference type="GO" id="GO:0009279">
    <property type="term" value="C:cell outer membrane"/>
    <property type="evidence" value="ECO:0007669"/>
    <property type="project" value="UniProtKB-SubCell"/>
</dbReference>
<dbReference type="EMBL" id="FXTP01000008">
    <property type="protein sequence ID" value="SMO71254.1"/>
    <property type="molecule type" value="Genomic_DNA"/>
</dbReference>
<proteinExistence type="predicted"/>
<comment type="subcellular location">
    <subcellularLocation>
        <location evidence="1">Cell outer membrane</location>
    </subcellularLocation>
</comment>
<dbReference type="Pfam" id="PF13568">
    <property type="entry name" value="OMP_b-brl_2"/>
    <property type="match status" value="1"/>
</dbReference>
<protein>
    <submittedName>
        <fullName evidence="7">Outer membrane protein beta-barrel domain-containing protein</fullName>
    </submittedName>
</protein>
<name>A0A521DHK7_9BACT</name>
<evidence type="ECO:0000259" key="6">
    <source>
        <dbReference type="PROSITE" id="PS51123"/>
    </source>
</evidence>
<keyword evidence="8" id="KW-1185">Reference proteome</keyword>
<dbReference type="InterPro" id="IPR036737">
    <property type="entry name" value="OmpA-like_sf"/>
</dbReference>